<dbReference type="InterPro" id="IPR036047">
    <property type="entry name" value="F-box-like_dom_sf"/>
</dbReference>
<protein>
    <recommendedName>
        <fullName evidence="1">F-box domain-containing protein</fullName>
    </recommendedName>
</protein>
<dbReference type="EMBL" id="CP151261">
    <property type="protein sequence ID" value="WZH42137.1"/>
    <property type="molecule type" value="Genomic_DNA"/>
</dbReference>
<dbReference type="Gene3D" id="3.80.10.10">
    <property type="entry name" value="Ribonuclease Inhibitor"/>
    <property type="match status" value="1"/>
</dbReference>
<gene>
    <name evidence="2" type="ORF">QYS62_003127</name>
</gene>
<dbReference type="InterPro" id="IPR032675">
    <property type="entry name" value="LRR_dom_sf"/>
</dbReference>
<organism evidence="2 3">
    <name type="scientific">Fusarium acuminatum</name>
    <dbReference type="NCBI Taxonomy" id="5515"/>
    <lineage>
        <taxon>Eukaryota</taxon>
        <taxon>Fungi</taxon>
        <taxon>Dikarya</taxon>
        <taxon>Ascomycota</taxon>
        <taxon>Pezizomycotina</taxon>
        <taxon>Sordariomycetes</taxon>
        <taxon>Hypocreomycetidae</taxon>
        <taxon>Hypocreales</taxon>
        <taxon>Nectriaceae</taxon>
        <taxon>Fusarium</taxon>
        <taxon>Fusarium tricinctum species complex</taxon>
    </lineage>
</organism>
<feature type="domain" description="F-box" evidence="1">
    <location>
        <begin position="20"/>
        <end position="59"/>
    </location>
</feature>
<name>A0ABZ2WQB7_9HYPO</name>
<keyword evidence="3" id="KW-1185">Reference proteome</keyword>
<dbReference type="SUPFAM" id="SSF81383">
    <property type="entry name" value="F-box domain"/>
    <property type="match status" value="1"/>
</dbReference>
<evidence type="ECO:0000259" key="1">
    <source>
        <dbReference type="SMART" id="SM00256"/>
    </source>
</evidence>
<dbReference type="SMART" id="SM00256">
    <property type="entry name" value="FBOX"/>
    <property type="match status" value="1"/>
</dbReference>
<sequence length="314" mass="35858">MHNTPSMRLAFAEPIAIMLFPLKLQQRILACLDLSMLKACRLVCHDWNRLVTRSFGKDLIYHFNTASLDALSSPSLRKIVKDIIVNWAMPTKELRDYISAQLAVSLASRPDISLRCYNESETLFSCNCSKPVSLGYQGYQLSSLWIALQAISSQAHIKLKSLILSNSDSDSQAEARLPEIRSLIQDKLPSLEDLVLCYTSPTKHEELRAFLSCCQNLKRLCLRVRTFRALDEMVFPSLRYLRMDVFRLDEFALKFLESHPNIEGVYISYFGWDNPYYPSTDKLVARLNKALTNTSHNVHVANSQQDSESWGRLG</sequence>
<evidence type="ECO:0000313" key="2">
    <source>
        <dbReference type="EMBL" id="WZH42137.1"/>
    </source>
</evidence>
<evidence type="ECO:0000313" key="3">
    <source>
        <dbReference type="Proteomes" id="UP001489902"/>
    </source>
</evidence>
<dbReference type="SUPFAM" id="SSF52058">
    <property type="entry name" value="L domain-like"/>
    <property type="match status" value="1"/>
</dbReference>
<proteinExistence type="predicted"/>
<reference evidence="2 3" key="1">
    <citation type="submission" date="2024-04" db="EMBL/GenBank/DDBJ databases">
        <title>Complete genome sequence of Fusarium acuminatum.</title>
        <authorList>
            <person name="Lan B."/>
        </authorList>
    </citation>
    <scope>NUCLEOTIDE SEQUENCE [LARGE SCALE GENOMIC DNA]</scope>
    <source>
        <strain evidence="2">1A</strain>
    </source>
</reference>
<accession>A0ABZ2WQB7</accession>
<dbReference type="InterPro" id="IPR001810">
    <property type="entry name" value="F-box_dom"/>
</dbReference>
<dbReference type="Proteomes" id="UP001489902">
    <property type="component" value="Chromosome 2"/>
</dbReference>